<dbReference type="RefSeq" id="WP_161946712.1">
    <property type="nucleotide sequence ID" value="NZ_OBMQ01000013.1"/>
</dbReference>
<evidence type="ECO:0000313" key="3">
    <source>
        <dbReference type="Proteomes" id="UP000219636"/>
    </source>
</evidence>
<dbReference type="InterPro" id="IPR025575">
    <property type="entry name" value="DpnD/PcfM_C"/>
</dbReference>
<dbReference type="Pfam" id="PF14207">
    <property type="entry name" value="DpnD-PcfM"/>
    <property type="match status" value="1"/>
</dbReference>
<dbReference type="EMBL" id="OBMQ01000013">
    <property type="protein sequence ID" value="SOC22002.1"/>
    <property type="molecule type" value="Genomic_DNA"/>
</dbReference>
<gene>
    <name evidence="2" type="ORF">SAMN05880501_113107</name>
</gene>
<accession>A0A285TJ00</accession>
<feature type="domain" description="DpnD/PcfM-like C-terminal" evidence="1">
    <location>
        <begin position="5"/>
        <end position="46"/>
    </location>
</feature>
<dbReference type="Proteomes" id="UP000219636">
    <property type="component" value="Unassembled WGS sequence"/>
</dbReference>
<sequence>MKTFEVVITETLMAIRTVQAHSEEEAIAMVKASYENCEVELDFHDFFKAD</sequence>
<protein>
    <submittedName>
        <fullName evidence="2">DpnD/PcfM-like protein</fullName>
    </submittedName>
</protein>
<evidence type="ECO:0000259" key="1">
    <source>
        <dbReference type="Pfam" id="PF14207"/>
    </source>
</evidence>
<proteinExistence type="predicted"/>
<organism evidence="2 3">
    <name type="scientific">Ureibacillus xyleni</name>
    <dbReference type="NCBI Taxonomy" id="614648"/>
    <lineage>
        <taxon>Bacteria</taxon>
        <taxon>Bacillati</taxon>
        <taxon>Bacillota</taxon>
        <taxon>Bacilli</taxon>
        <taxon>Bacillales</taxon>
        <taxon>Caryophanaceae</taxon>
        <taxon>Ureibacillus</taxon>
    </lineage>
</organism>
<reference evidence="3" key="1">
    <citation type="submission" date="2017-08" db="EMBL/GenBank/DDBJ databases">
        <authorList>
            <person name="Varghese N."/>
            <person name="Submissions S."/>
        </authorList>
    </citation>
    <scope>NUCLEOTIDE SEQUENCE [LARGE SCALE GENOMIC DNA]</scope>
    <source>
        <strain evidence="3">JC22</strain>
    </source>
</reference>
<name>A0A285TJ00_9BACL</name>
<dbReference type="AlphaFoldDB" id="A0A285TJ00"/>
<evidence type="ECO:0000313" key="2">
    <source>
        <dbReference type="EMBL" id="SOC22002.1"/>
    </source>
</evidence>
<keyword evidence="3" id="KW-1185">Reference proteome</keyword>